<keyword evidence="6" id="KW-0472">Membrane</keyword>
<dbReference type="PROSITE" id="PS50885">
    <property type="entry name" value="HAMP"/>
    <property type="match status" value="1"/>
</dbReference>
<feature type="domain" description="Methyl-accepting transducer" evidence="7">
    <location>
        <begin position="405"/>
        <end position="641"/>
    </location>
</feature>
<dbReference type="Proteomes" id="UP000198981">
    <property type="component" value="Unassembled WGS sequence"/>
</dbReference>
<evidence type="ECO:0000313" key="9">
    <source>
        <dbReference type="EMBL" id="SCX44048.1"/>
    </source>
</evidence>
<dbReference type="InterPro" id="IPR003660">
    <property type="entry name" value="HAMP_dom"/>
</dbReference>
<dbReference type="Pfam" id="PF00015">
    <property type="entry name" value="MCPsignal"/>
    <property type="match status" value="1"/>
</dbReference>
<evidence type="ECO:0000313" key="10">
    <source>
        <dbReference type="Proteomes" id="UP000198981"/>
    </source>
</evidence>
<dbReference type="InterPro" id="IPR004089">
    <property type="entry name" value="MCPsignal_dom"/>
</dbReference>
<evidence type="ECO:0000256" key="3">
    <source>
        <dbReference type="ARBA" id="ARBA00023224"/>
    </source>
</evidence>
<keyword evidence="2 6" id="KW-1133">Transmembrane helix</keyword>
<organism evidence="9 10">
    <name type="scientific">Klenkia marina</name>
    <dbReference type="NCBI Taxonomy" id="1960309"/>
    <lineage>
        <taxon>Bacteria</taxon>
        <taxon>Bacillati</taxon>
        <taxon>Actinomycetota</taxon>
        <taxon>Actinomycetes</taxon>
        <taxon>Geodermatophilales</taxon>
        <taxon>Geodermatophilaceae</taxon>
        <taxon>Klenkia</taxon>
    </lineage>
</organism>
<name>A0A1G4XTQ4_9ACTN</name>
<proteinExistence type="inferred from homology"/>
<comment type="similarity">
    <text evidence="4">Belongs to the methyl-accepting chemotaxis (MCP) protein family.</text>
</comment>
<evidence type="ECO:0000256" key="2">
    <source>
        <dbReference type="ARBA" id="ARBA00022989"/>
    </source>
</evidence>
<dbReference type="PANTHER" id="PTHR32089:SF112">
    <property type="entry name" value="LYSOZYME-LIKE PROTEIN-RELATED"/>
    <property type="match status" value="1"/>
</dbReference>
<keyword evidence="1 6" id="KW-0812">Transmembrane</keyword>
<sequence>MPTFLRSAKTRLVGGLVVLLVLCLTVLAVVLTVQVQDSSRSQAEAYATALAGRGADAAGTQVTDALSVARDLSGAVVPLRAATDARALADATLQGVLTANPGLAGVWAVFEPNAFDGRDADFVDTPMSDATGRYISYWFRSDGAIDGRGCRGYADPGAAGAWYSEPLTTGQDQVIEPYTYEVGGADLLLTSVTVPVVVDGTTIGVVGADIDVTAQQDTVSRIRPFGTGTATLVSTAGAVIGSGAGLEQGAPLADQDATLADLITSAGGQAADRWIDDDGERTFTTVQPLSFTPSDTWALAVSVPESSVLASAHEARNQLVLLAALTVLVAAVGTWLLVRSVFRPFLVARDRMREIAQGEGDLTVRLDDQRSDEAGELGAAFNEFTAKVATTVRAIHESSGRLRDSATGLTSTADRLSSEAEDCAARAESAVVSTGTVQEEVAGLSAAGEEMSSSISEIARSASRASEITSEAVERTRAAAEEVRGVREDASAVGVAVQLVTAIAQQTNLLALNATIEAARAGEFGRGFGVVAEEVKELAQQTARATEEIAARVAAITDSTASAVRSIEEIQGIVDQVDEVSASLAGAVEEQSATTQEMARLTASANTASGGIVRSIDAVAQVTTSTTARARDTRSAAEDLSAISQELDGLVGTFRV</sequence>
<dbReference type="SUPFAM" id="SSF58104">
    <property type="entry name" value="Methyl-accepting chemotaxis protein (MCP) signaling domain"/>
    <property type="match status" value="1"/>
</dbReference>
<keyword evidence="10" id="KW-1185">Reference proteome</keyword>
<dbReference type="Pfam" id="PF00672">
    <property type="entry name" value="HAMP"/>
    <property type="match status" value="1"/>
</dbReference>
<dbReference type="GO" id="GO:0016020">
    <property type="term" value="C:membrane"/>
    <property type="evidence" value="ECO:0007669"/>
    <property type="project" value="InterPro"/>
</dbReference>
<evidence type="ECO:0000256" key="1">
    <source>
        <dbReference type="ARBA" id="ARBA00022692"/>
    </source>
</evidence>
<dbReference type="CDD" id="cd18774">
    <property type="entry name" value="PDC2_HK_sensor"/>
    <property type="match status" value="1"/>
</dbReference>
<protein>
    <submittedName>
        <fullName evidence="9">Methyl-accepting chemotaxis protein</fullName>
    </submittedName>
</protein>
<gene>
    <name evidence="9" type="ORF">SAMN03159343_1345</name>
</gene>
<dbReference type="CDD" id="cd06225">
    <property type="entry name" value="HAMP"/>
    <property type="match status" value="1"/>
</dbReference>
<dbReference type="GO" id="GO:0007165">
    <property type="term" value="P:signal transduction"/>
    <property type="evidence" value="ECO:0007669"/>
    <property type="project" value="UniProtKB-KW"/>
</dbReference>
<dbReference type="OrthoDB" id="1115140at2"/>
<dbReference type="STRING" id="1960309.SAMN03159343_1345"/>
<dbReference type="SMART" id="SM00283">
    <property type="entry name" value="MA"/>
    <property type="match status" value="1"/>
</dbReference>
<reference evidence="10" key="1">
    <citation type="submission" date="2016-10" db="EMBL/GenBank/DDBJ databases">
        <authorList>
            <person name="Varghese N."/>
            <person name="Submissions S."/>
        </authorList>
    </citation>
    <scope>NUCLEOTIDE SEQUENCE [LARGE SCALE GENOMIC DNA]</scope>
    <source>
        <strain evidence="10">DSM 45722</strain>
    </source>
</reference>
<keyword evidence="3 5" id="KW-0807">Transducer</keyword>
<dbReference type="PROSITE" id="PS50111">
    <property type="entry name" value="CHEMOTAXIS_TRANSDUC_2"/>
    <property type="match status" value="1"/>
</dbReference>
<dbReference type="EMBL" id="FMUH01000002">
    <property type="protein sequence ID" value="SCX44048.1"/>
    <property type="molecule type" value="Genomic_DNA"/>
</dbReference>
<feature type="transmembrane region" description="Helical" evidence="6">
    <location>
        <begin position="319"/>
        <end position="342"/>
    </location>
</feature>
<evidence type="ECO:0000256" key="6">
    <source>
        <dbReference type="SAM" id="Phobius"/>
    </source>
</evidence>
<accession>A0A1G4XTQ4</accession>
<dbReference type="Pfam" id="PF22673">
    <property type="entry name" value="MCP-like_PDC_1"/>
    <property type="match status" value="1"/>
</dbReference>
<evidence type="ECO:0000256" key="4">
    <source>
        <dbReference type="ARBA" id="ARBA00029447"/>
    </source>
</evidence>
<dbReference type="AlphaFoldDB" id="A0A1G4XTQ4"/>
<dbReference type="RefSeq" id="WP_092801416.1">
    <property type="nucleotide sequence ID" value="NZ_FMUH01000002.1"/>
</dbReference>
<feature type="domain" description="HAMP" evidence="8">
    <location>
        <begin position="339"/>
        <end position="393"/>
    </location>
</feature>
<evidence type="ECO:0000259" key="7">
    <source>
        <dbReference type="PROSITE" id="PS50111"/>
    </source>
</evidence>
<dbReference type="SMART" id="SM00304">
    <property type="entry name" value="HAMP"/>
    <property type="match status" value="3"/>
</dbReference>
<evidence type="ECO:0000256" key="5">
    <source>
        <dbReference type="PROSITE-ProRule" id="PRU00284"/>
    </source>
</evidence>
<dbReference type="PANTHER" id="PTHR32089">
    <property type="entry name" value="METHYL-ACCEPTING CHEMOTAXIS PROTEIN MCPB"/>
    <property type="match status" value="1"/>
</dbReference>
<dbReference type="Gene3D" id="1.10.287.950">
    <property type="entry name" value="Methyl-accepting chemotaxis protein"/>
    <property type="match status" value="1"/>
</dbReference>
<evidence type="ECO:0000259" key="8">
    <source>
        <dbReference type="PROSITE" id="PS50885"/>
    </source>
</evidence>
<dbReference type="CDD" id="cd12913">
    <property type="entry name" value="PDC1_MCP_like"/>
    <property type="match status" value="1"/>
</dbReference>
<dbReference type="Gene3D" id="3.30.450.20">
    <property type="entry name" value="PAS domain"/>
    <property type="match status" value="2"/>
</dbReference>